<reference evidence="1 2" key="1">
    <citation type="journal article" date="2010" name="Stand. Genomic Sci.">
        <title>Complete genome sequence of Meiothermus silvanus type strain (VI-R2).</title>
        <authorList>
            <person name="Sikorski J."/>
            <person name="Tindall B.J."/>
            <person name="Lowry S."/>
            <person name="Lucas S."/>
            <person name="Nolan M."/>
            <person name="Copeland A."/>
            <person name="Glavina Del Rio T."/>
            <person name="Tice H."/>
            <person name="Cheng J.F."/>
            <person name="Han C."/>
            <person name="Pitluck S."/>
            <person name="Liolios K."/>
            <person name="Ivanova N."/>
            <person name="Mavromatis K."/>
            <person name="Mikhailova N."/>
            <person name="Pati A."/>
            <person name="Goodwin L."/>
            <person name="Chen A."/>
            <person name="Palaniappan K."/>
            <person name="Land M."/>
            <person name="Hauser L."/>
            <person name="Chang Y.J."/>
            <person name="Jeffries C.D."/>
            <person name="Rohde M."/>
            <person name="Goker M."/>
            <person name="Woyke T."/>
            <person name="Bristow J."/>
            <person name="Eisen J.A."/>
            <person name="Markowitz V."/>
            <person name="Hugenholtz P."/>
            <person name="Kyrpides N.C."/>
            <person name="Klenk H.P."/>
            <person name="Lapidus A."/>
        </authorList>
    </citation>
    <scope>NUCLEOTIDE SEQUENCE [LARGE SCALE GENOMIC DNA]</scope>
    <source>
        <strain evidence="2">ATCC 700542 / DSM 9946 / VI-R2</strain>
    </source>
</reference>
<dbReference type="InterPro" id="IPR036412">
    <property type="entry name" value="HAD-like_sf"/>
</dbReference>
<dbReference type="Proteomes" id="UP000001916">
    <property type="component" value="Chromosome"/>
</dbReference>
<dbReference type="SFLD" id="SFLDG01129">
    <property type="entry name" value="C1.5:_HAD__Beta-PGM__Phosphata"/>
    <property type="match status" value="1"/>
</dbReference>
<dbReference type="SFLD" id="SFLDS00003">
    <property type="entry name" value="Haloacid_Dehalogenase"/>
    <property type="match status" value="1"/>
</dbReference>
<organism evidence="1 2">
    <name type="scientific">Allomeiothermus silvanus (strain ATCC 700542 / DSM 9946 / NBRC 106475 / NCIMB 13440 / VI-R2)</name>
    <name type="common">Thermus silvanus</name>
    <dbReference type="NCBI Taxonomy" id="526227"/>
    <lineage>
        <taxon>Bacteria</taxon>
        <taxon>Thermotogati</taxon>
        <taxon>Deinococcota</taxon>
        <taxon>Deinococci</taxon>
        <taxon>Thermales</taxon>
        <taxon>Thermaceae</taxon>
        <taxon>Allomeiothermus</taxon>
    </lineage>
</organism>
<dbReference type="Pfam" id="PF00702">
    <property type="entry name" value="Hydrolase"/>
    <property type="match status" value="1"/>
</dbReference>
<dbReference type="eggNOG" id="COG1011">
    <property type="taxonomic scope" value="Bacteria"/>
</dbReference>
<dbReference type="NCBIfam" id="TIGR01549">
    <property type="entry name" value="HAD-SF-IA-v1"/>
    <property type="match status" value="1"/>
</dbReference>
<dbReference type="InterPro" id="IPR044924">
    <property type="entry name" value="HAD-SF_hydro_IA_REG-2-like_cap"/>
</dbReference>
<dbReference type="InterPro" id="IPR006439">
    <property type="entry name" value="HAD-SF_hydro_IA"/>
</dbReference>
<dbReference type="PRINTS" id="PR00413">
    <property type="entry name" value="HADHALOGNASE"/>
</dbReference>
<sequence>MKRAVLFDVGDTLILGHPKFWLWPLLLERGLTPDTSRLREAIAAAYAEYNRRHLEAISPELALPVWRTFHRRLLEGLGLQDHAEEISSYLAENWQNPKVWPITPGAVEVLTELKKRGYKLGVVSNWDGLLPGVLEAVGLAPYFDYVAASALEGVAKPDPQIFRVALHKLGVAPQEAVHIGDSPDDVAGAEAAGVTPLLFDPYRQNPQAIHDLREVLERV</sequence>
<proteinExistence type="predicted"/>
<dbReference type="HOGENOM" id="CLU_045011_8_0_0"/>
<name>D7BD55_ALLS1</name>
<dbReference type="OrthoDB" id="9809962at2"/>
<dbReference type="EMBL" id="CP002042">
    <property type="protein sequence ID" value="ADH62973.1"/>
    <property type="molecule type" value="Genomic_DNA"/>
</dbReference>
<dbReference type="InterPro" id="IPR023214">
    <property type="entry name" value="HAD_sf"/>
</dbReference>
<keyword evidence="1" id="KW-0378">Hydrolase</keyword>
<evidence type="ECO:0000313" key="1">
    <source>
        <dbReference type="EMBL" id="ADH62973.1"/>
    </source>
</evidence>
<dbReference type="SUPFAM" id="SSF56784">
    <property type="entry name" value="HAD-like"/>
    <property type="match status" value="1"/>
</dbReference>
<gene>
    <name evidence="1" type="ordered locus">Mesil_1068</name>
</gene>
<evidence type="ECO:0000313" key="2">
    <source>
        <dbReference type="Proteomes" id="UP000001916"/>
    </source>
</evidence>
<protein>
    <submittedName>
        <fullName evidence="1">HAD-superfamily hydrolase, subfamily IA, variant 3</fullName>
    </submittedName>
</protein>
<dbReference type="KEGG" id="msv:Mesil_1068"/>
<dbReference type="AlphaFoldDB" id="D7BD55"/>
<dbReference type="Gene3D" id="3.40.50.1000">
    <property type="entry name" value="HAD superfamily/HAD-like"/>
    <property type="match status" value="1"/>
</dbReference>
<dbReference type="STRING" id="526227.Mesil_1068"/>
<dbReference type="CDD" id="cd16415">
    <property type="entry name" value="HAD_dREG-2_like"/>
    <property type="match status" value="1"/>
</dbReference>
<dbReference type="RefSeq" id="WP_013157554.1">
    <property type="nucleotide sequence ID" value="NC_014212.1"/>
</dbReference>
<dbReference type="InterPro" id="IPR051828">
    <property type="entry name" value="HAD-like_hydrolase_domain"/>
</dbReference>
<dbReference type="NCBIfam" id="TIGR01509">
    <property type="entry name" value="HAD-SF-IA-v3"/>
    <property type="match status" value="1"/>
</dbReference>
<keyword evidence="2" id="KW-1185">Reference proteome</keyword>
<dbReference type="PANTHER" id="PTHR46191">
    <property type="match status" value="1"/>
</dbReference>
<dbReference type="PANTHER" id="PTHR46191:SF2">
    <property type="entry name" value="HALOACID DEHALOGENASE-LIKE HYDROLASE DOMAIN-CONTAINING PROTEIN 3"/>
    <property type="match status" value="1"/>
</dbReference>
<dbReference type="Gene3D" id="1.10.150.720">
    <property type="entry name" value="Haloacid dehalogenase-like hydrolase"/>
    <property type="match status" value="1"/>
</dbReference>
<accession>D7BD55</accession>
<dbReference type="GO" id="GO:0016787">
    <property type="term" value="F:hydrolase activity"/>
    <property type="evidence" value="ECO:0007669"/>
    <property type="project" value="UniProtKB-KW"/>
</dbReference>